<organism evidence="2 3">
    <name type="scientific">Triticum turgidum subsp. durum</name>
    <name type="common">Durum wheat</name>
    <name type="synonym">Triticum durum</name>
    <dbReference type="NCBI Taxonomy" id="4567"/>
    <lineage>
        <taxon>Eukaryota</taxon>
        <taxon>Viridiplantae</taxon>
        <taxon>Streptophyta</taxon>
        <taxon>Embryophyta</taxon>
        <taxon>Tracheophyta</taxon>
        <taxon>Spermatophyta</taxon>
        <taxon>Magnoliopsida</taxon>
        <taxon>Liliopsida</taxon>
        <taxon>Poales</taxon>
        <taxon>Poaceae</taxon>
        <taxon>BOP clade</taxon>
        <taxon>Pooideae</taxon>
        <taxon>Triticodae</taxon>
        <taxon>Triticeae</taxon>
        <taxon>Triticinae</taxon>
        <taxon>Triticum</taxon>
    </lineage>
</organism>
<dbReference type="Gramene" id="TRITD6Av1G201020.2">
    <property type="protein sequence ID" value="TRITD6Av1G201020.2"/>
    <property type="gene ID" value="TRITD6Av1G201020"/>
</dbReference>
<sequence length="336" mass="37048">MAPYEEQRDGEARSGRNNTEERAREAGLKEIEERSGGCLRVEFGGDEGVGPVRNSRRIFGFGEDPEVGDAGAGRPDQARNPGYKTSSTMVSPFHLHLDTTHPHPPPSYYSTMDHSKDSYAYGHSVKEVHGGGEHAFFSSDVSTDRDHHHHQHQHHASAGGNGQWQFKQLGGMEPKQHNPTSLFPGYGNNAAYAIDLSSKEEDEEKERRQQQQHCFLLGADLRLDKPSSGHGDSADQKPLRPFFDEWPHEKTGSKGSWMGLEGETQLSISIANELPITTTSRYHHGPPESPSSSSSAFPAAPMAGSEAEQKVVVHVRSAGNAPILKQDKFKRIQINR</sequence>
<feature type="compositionally biased region" description="Basic and acidic residues" evidence="1">
    <location>
        <begin position="1"/>
        <end position="35"/>
    </location>
</feature>
<keyword evidence="3" id="KW-1185">Reference proteome</keyword>
<evidence type="ECO:0000256" key="1">
    <source>
        <dbReference type="SAM" id="MobiDB-lite"/>
    </source>
</evidence>
<feature type="compositionally biased region" description="Low complexity" evidence="1">
    <location>
        <begin position="290"/>
        <end position="305"/>
    </location>
</feature>
<name>A0A9R0Y772_TRITD</name>
<dbReference type="Proteomes" id="UP000324705">
    <property type="component" value="Chromosome 6A"/>
</dbReference>
<feature type="region of interest" description="Disordered" evidence="1">
    <location>
        <begin position="278"/>
        <end position="308"/>
    </location>
</feature>
<proteinExistence type="predicted"/>
<reference evidence="2 3" key="1">
    <citation type="submission" date="2017-09" db="EMBL/GenBank/DDBJ databases">
        <authorList>
            <consortium name="International Durum Wheat Genome Sequencing Consortium (IDWGSC)"/>
            <person name="Milanesi L."/>
        </authorList>
    </citation>
    <scope>NUCLEOTIDE SEQUENCE [LARGE SCALE GENOMIC DNA]</scope>
    <source>
        <strain evidence="3">cv. Svevo</strain>
    </source>
</reference>
<gene>
    <name evidence="2" type="ORF">TRITD_6Av1G201020</name>
</gene>
<evidence type="ECO:0000313" key="3">
    <source>
        <dbReference type="Proteomes" id="UP000324705"/>
    </source>
</evidence>
<feature type="region of interest" description="Disordered" evidence="1">
    <location>
        <begin position="222"/>
        <end position="258"/>
    </location>
</feature>
<dbReference type="AlphaFoldDB" id="A0A9R0Y772"/>
<accession>A0A9R0Y772</accession>
<evidence type="ECO:0008006" key="4">
    <source>
        <dbReference type="Google" id="ProtNLM"/>
    </source>
</evidence>
<feature type="region of interest" description="Disordered" evidence="1">
    <location>
        <begin position="133"/>
        <end position="185"/>
    </location>
</feature>
<feature type="compositionally biased region" description="Basic and acidic residues" evidence="1">
    <location>
        <begin position="222"/>
        <end position="252"/>
    </location>
</feature>
<feature type="region of interest" description="Disordered" evidence="1">
    <location>
        <begin position="1"/>
        <end position="81"/>
    </location>
</feature>
<protein>
    <recommendedName>
        <fullName evidence="4">Growth-regulating factor</fullName>
    </recommendedName>
</protein>
<evidence type="ECO:0000313" key="2">
    <source>
        <dbReference type="EMBL" id="VAI50103.1"/>
    </source>
</evidence>
<dbReference type="EMBL" id="LT934121">
    <property type="protein sequence ID" value="VAI50103.1"/>
    <property type="molecule type" value="Genomic_DNA"/>
</dbReference>